<evidence type="ECO:0000256" key="7">
    <source>
        <dbReference type="ARBA" id="ARBA00022984"/>
    </source>
</evidence>
<feature type="binding site" evidence="12">
    <location>
        <position position="95"/>
    </location>
    <ligand>
        <name>UDP-N-acetyl-alpha-D-glucosamine</name>
        <dbReference type="ChEBI" id="CHEBI:57705"/>
    </ligand>
</feature>
<dbReference type="HAMAP" id="MF_00111">
    <property type="entry name" value="MurA"/>
    <property type="match status" value="1"/>
</dbReference>
<comment type="caution">
    <text evidence="14">The sequence shown here is derived from an EMBL/GenBank/DDBJ whole genome shotgun (WGS) entry which is preliminary data.</text>
</comment>
<dbReference type="Pfam" id="PF00275">
    <property type="entry name" value="EPSP_synthase"/>
    <property type="match status" value="1"/>
</dbReference>
<evidence type="ECO:0000256" key="4">
    <source>
        <dbReference type="ARBA" id="ARBA00022618"/>
    </source>
</evidence>
<evidence type="ECO:0000256" key="10">
    <source>
        <dbReference type="ARBA" id="ARBA00038367"/>
    </source>
</evidence>
<dbReference type="Proteomes" id="UP001144256">
    <property type="component" value="Unassembled WGS sequence"/>
</dbReference>
<comment type="pathway">
    <text evidence="2 12">Cell wall biogenesis; peptidoglycan biosynthesis.</text>
</comment>
<comment type="catalytic activity">
    <reaction evidence="11 12">
        <text>phosphoenolpyruvate + UDP-N-acetyl-alpha-D-glucosamine = UDP-N-acetyl-3-O-(1-carboxyvinyl)-alpha-D-glucosamine + phosphate</text>
        <dbReference type="Rhea" id="RHEA:18681"/>
        <dbReference type="ChEBI" id="CHEBI:43474"/>
        <dbReference type="ChEBI" id="CHEBI:57705"/>
        <dbReference type="ChEBI" id="CHEBI:58702"/>
        <dbReference type="ChEBI" id="CHEBI:68483"/>
        <dbReference type="EC" id="2.5.1.7"/>
    </reaction>
</comment>
<evidence type="ECO:0000256" key="6">
    <source>
        <dbReference type="ARBA" id="ARBA00022960"/>
    </source>
</evidence>
<comment type="function">
    <text evidence="12">Cell wall formation. Adds enolpyruvyl to UDP-N-acetylglucosamine.</text>
</comment>
<proteinExistence type="inferred from homology"/>
<evidence type="ECO:0000256" key="12">
    <source>
        <dbReference type="HAMAP-Rule" id="MF_00111"/>
    </source>
</evidence>
<reference evidence="14" key="1">
    <citation type="submission" date="2022-06" db="EMBL/GenBank/DDBJ databases">
        <title>Vallitalea longa sp. nov., an anaerobic bacterium isolated from marine sediment.</title>
        <authorList>
            <person name="Hirano S."/>
            <person name="Terahara T."/>
            <person name="Mori K."/>
            <person name="Hamada M."/>
            <person name="Matsumoto R."/>
            <person name="Kobayashi T."/>
        </authorList>
    </citation>
    <scope>NUCLEOTIDE SEQUENCE</scope>
    <source>
        <strain evidence="14">SH18-1</strain>
    </source>
</reference>
<keyword evidence="4 12" id="KW-0132">Cell division</keyword>
<dbReference type="GO" id="GO:0008760">
    <property type="term" value="F:UDP-N-acetylglucosamine 1-carboxyvinyltransferase activity"/>
    <property type="evidence" value="ECO:0007669"/>
    <property type="project" value="UniProtKB-UniRule"/>
</dbReference>
<evidence type="ECO:0000313" key="15">
    <source>
        <dbReference type="Proteomes" id="UP001144256"/>
    </source>
</evidence>
<feature type="binding site" evidence="12">
    <location>
        <position position="307"/>
    </location>
    <ligand>
        <name>UDP-N-acetyl-alpha-D-glucosamine</name>
        <dbReference type="ChEBI" id="CHEBI:57705"/>
    </ligand>
</feature>
<evidence type="ECO:0000256" key="3">
    <source>
        <dbReference type="ARBA" id="ARBA00022490"/>
    </source>
</evidence>
<dbReference type="CDD" id="cd01555">
    <property type="entry name" value="UdpNAET"/>
    <property type="match status" value="1"/>
</dbReference>
<dbReference type="AlphaFoldDB" id="A0A9W5YG55"/>
<keyword evidence="3 12" id="KW-0963">Cytoplasm</keyword>
<dbReference type="EC" id="2.5.1.7" evidence="12"/>
<evidence type="ECO:0000256" key="2">
    <source>
        <dbReference type="ARBA" id="ARBA00004752"/>
    </source>
</evidence>
<dbReference type="SUPFAM" id="SSF55205">
    <property type="entry name" value="EPT/RTPC-like"/>
    <property type="match status" value="1"/>
</dbReference>
<dbReference type="FunFam" id="3.65.10.10:FF:000001">
    <property type="entry name" value="UDP-N-acetylglucosamine 1-carboxyvinyltransferase"/>
    <property type="match status" value="1"/>
</dbReference>
<dbReference type="Gene3D" id="3.65.10.10">
    <property type="entry name" value="Enolpyruvate transferase domain"/>
    <property type="match status" value="2"/>
</dbReference>
<organism evidence="14 15">
    <name type="scientific">Vallitalea longa</name>
    <dbReference type="NCBI Taxonomy" id="2936439"/>
    <lineage>
        <taxon>Bacteria</taxon>
        <taxon>Bacillati</taxon>
        <taxon>Bacillota</taxon>
        <taxon>Clostridia</taxon>
        <taxon>Lachnospirales</taxon>
        <taxon>Vallitaleaceae</taxon>
        <taxon>Vallitalea</taxon>
    </lineage>
</organism>
<dbReference type="InterPro" id="IPR001986">
    <property type="entry name" value="Enolpyruvate_Tfrase_dom"/>
</dbReference>
<feature type="modified residue" description="2-(S-cysteinyl)pyruvic acid O-phosphothioketal" evidence="12">
    <location>
        <position position="119"/>
    </location>
</feature>
<feature type="domain" description="Enolpyruvate transferase" evidence="13">
    <location>
        <begin position="7"/>
        <end position="407"/>
    </location>
</feature>
<dbReference type="GO" id="GO:0009252">
    <property type="term" value="P:peptidoglycan biosynthetic process"/>
    <property type="evidence" value="ECO:0007669"/>
    <property type="project" value="UniProtKB-UniRule"/>
</dbReference>
<keyword evidence="8 12" id="KW-0131">Cell cycle</keyword>
<dbReference type="InterPro" id="IPR013792">
    <property type="entry name" value="RNA3'P_cycl/enolpyr_Trfase_a/b"/>
</dbReference>
<evidence type="ECO:0000256" key="8">
    <source>
        <dbReference type="ARBA" id="ARBA00023306"/>
    </source>
</evidence>
<dbReference type="GO" id="GO:0008360">
    <property type="term" value="P:regulation of cell shape"/>
    <property type="evidence" value="ECO:0007669"/>
    <property type="project" value="UniProtKB-KW"/>
</dbReference>
<dbReference type="PANTHER" id="PTHR43783">
    <property type="entry name" value="UDP-N-ACETYLGLUCOSAMINE 1-CARBOXYVINYLTRANSFERASE"/>
    <property type="match status" value="1"/>
</dbReference>
<keyword evidence="5 12" id="KW-0808">Transferase</keyword>
<keyword evidence="6 12" id="KW-0133">Cell shape</keyword>
<evidence type="ECO:0000313" key="14">
    <source>
        <dbReference type="EMBL" id="GKX30583.1"/>
    </source>
</evidence>
<keyword evidence="12" id="KW-0670">Pyruvate</keyword>
<accession>A0A9W5YG55</accession>
<dbReference type="NCBIfam" id="TIGR01072">
    <property type="entry name" value="murA"/>
    <property type="match status" value="1"/>
</dbReference>
<dbReference type="NCBIfam" id="NF006873">
    <property type="entry name" value="PRK09369.1"/>
    <property type="match status" value="1"/>
</dbReference>
<evidence type="ECO:0000256" key="1">
    <source>
        <dbReference type="ARBA" id="ARBA00004496"/>
    </source>
</evidence>
<dbReference type="EMBL" id="BRLB01000010">
    <property type="protein sequence ID" value="GKX30583.1"/>
    <property type="molecule type" value="Genomic_DNA"/>
</dbReference>
<keyword evidence="15" id="KW-1185">Reference proteome</keyword>
<feature type="binding site" evidence="12">
    <location>
        <begin position="124"/>
        <end position="128"/>
    </location>
    <ligand>
        <name>UDP-N-acetyl-alpha-D-glucosamine</name>
        <dbReference type="ChEBI" id="CHEBI:57705"/>
    </ligand>
</feature>
<comment type="subcellular location">
    <subcellularLocation>
        <location evidence="1 12">Cytoplasm</location>
    </subcellularLocation>
</comment>
<dbReference type="InterPro" id="IPR050068">
    <property type="entry name" value="MurA_subfamily"/>
</dbReference>
<feature type="active site" description="Proton donor" evidence="12">
    <location>
        <position position="119"/>
    </location>
</feature>
<comment type="similarity">
    <text evidence="10 12">Belongs to the EPSP synthase family. MurA subfamily.</text>
</comment>
<dbReference type="InterPro" id="IPR036968">
    <property type="entry name" value="Enolpyruvate_Tfrase_sf"/>
</dbReference>
<evidence type="ECO:0000256" key="11">
    <source>
        <dbReference type="ARBA" id="ARBA00047527"/>
    </source>
</evidence>
<sequence length="418" mass="44970">MNKLEISKSSNLKGNVRISGSKNAVLPIIAATILTKEICSIQDVPNLTDVNNMQDILINIGVKVNWKKDDKILEINALDIESTDMTYEDLAQKMRASILMLGPMLTREGHAKISLPGGCVIGSRPIDLHIKGLTALGAKINKKYGYIEAYADKLIGTKIYLDFPSVGATENIMMAAVKAEGKTIIENAAIEPEIVDLANFLLKMGANIKGAGTDTIVIRGVSDLHGVKYKIIPDRIEAGTFMIAAAITGGDITIENIILDHINPIIAKLEECNVKIDILDNKIRVKSDGEIKAADITTLPFPGFPTDMQAPFTALMSIAEGTSVIVETIFENRFMHVDELVKMGADAKVEGRSCIVVGVDKLTGANVSASDLRAGIALLLAALCAEGDTTINNISHIERGYEEVVEKFVAVGANIKKC</sequence>
<comment type="caution">
    <text evidence="12">Lacks conserved residue(s) required for the propagation of feature annotation.</text>
</comment>
<dbReference type="GO" id="GO:0051301">
    <property type="term" value="P:cell division"/>
    <property type="evidence" value="ECO:0007669"/>
    <property type="project" value="UniProtKB-KW"/>
</dbReference>
<evidence type="ECO:0000259" key="13">
    <source>
        <dbReference type="Pfam" id="PF00275"/>
    </source>
</evidence>
<protein>
    <recommendedName>
        <fullName evidence="12">UDP-N-acetylglucosamine 1-carboxyvinyltransferase</fullName>
        <ecNumber evidence="12">2.5.1.7</ecNumber>
    </recommendedName>
    <alternativeName>
        <fullName evidence="12">Enoylpyruvate transferase</fullName>
    </alternativeName>
    <alternativeName>
        <fullName evidence="12">UDP-N-acetylglucosamine enolpyruvyl transferase</fullName>
        <shortName evidence="12">EPT</shortName>
    </alternativeName>
</protein>
<gene>
    <name evidence="14" type="primary">murA_2</name>
    <name evidence="12" type="synonym">murA</name>
    <name evidence="14" type="ORF">SH1V18_30630</name>
</gene>
<dbReference type="RefSeq" id="WP_281816890.1">
    <property type="nucleotide sequence ID" value="NZ_BRLB01000010.1"/>
</dbReference>
<name>A0A9W5YG55_9FIRM</name>
<keyword evidence="7 12" id="KW-0573">Peptidoglycan synthesis</keyword>
<dbReference type="GO" id="GO:0019277">
    <property type="term" value="P:UDP-N-acetylgalactosamine biosynthetic process"/>
    <property type="evidence" value="ECO:0007669"/>
    <property type="project" value="InterPro"/>
</dbReference>
<feature type="binding site" evidence="12">
    <location>
        <begin position="22"/>
        <end position="23"/>
    </location>
    <ligand>
        <name>phosphoenolpyruvate</name>
        <dbReference type="ChEBI" id="CHEBI:58702"/>
    </ligand>
</feature>
<evidence type="ECO:0000256" key="9">
    <source>
        <dbReference type="ARBA" id="ARBA00023316"/>
    </source>
</evidence>
<dbReference type="PANTHER" id="PTHR43783:SF1">
    <property type="entry name" value="UDP-N-ACETYLGLUCOSAMINE 1-CARBOXYVINYLTRANSFERASE"/>
    <property type="match status" value="1"/>
</dbReference>
<keyword evidence="9 12" id="KW-0961">Cell wall biogenesis/degradation</keyword>
<feature type="binding site" evidence="12">
    <location>
        <position position="329"/>
    </location>
    <ligand>
        <name>UDP-N-acetyl-alpha-D-glucosamine</name>
        <dbReference type="ChEBI" id="CHEBI:57705"/>
    </ligand>
</feature>
<evidence type="ECO:0000256" key="5">
    <source>
        <dbReference type="ARBA" id="ARBA00022679"/>
    </source>
</evidence>
<dbReference type="InterPro" id="IPR005750">
    <property type="entry name" value="UDP_GlcNAc_COvinyl_MurA"/>
</dbReference>
<dbReference type="GO" id="GO:0005737">
    <property type="term" value="C:cytoplasm"/>
    <property type="evidence" value="ECO:0007669"/>
    <property type="project" value="UniProtKB-SubCell"/>
</dbReference>
<dbReference type="GO" id="GO:0071555">
    <property type="term" value="P:cell wall organization"/>
    <property type="evidence" value="ECO:0007669"/>
    <property type="project" value="UniProtKB-KW"/>
</dbReference>